<evidence type="ECO:0000256" key="1">
    <source>
        <dbReference type="ARBA" id="ARBA00000085"/>
    </source>
</evidence>
<dbReference type="GO" id="GO:0000155">
    <property type="term" value="F:phosphorelay sensor kinase activity"/>
    <property type="evidence" value="ECO:0007669"/>
    <property type="project" value="InterPro"/>
</dbReference>
<keyword evidence="5" id="KW-0418">Kinase</keyword>
<dbReference type="InterPro" id="IPR036890">
    <property type="entry name" value="HATPase_C_sf"/>
</dbReference>
<keyword evidence="4" id="KW-0808">Transferase</keyword>
<dbReference type="SMART" id="SM00387">
    <property type="entry name" value="HATPase_c"/>
    <property type="match status" value="1"/>
</dbReference>
<evidence type="ECO:0000256" key="5">
    <source>
        <dbReference type="ARBA" id="ARBA00022777"/>
    </source>
</evidence>
<dbReference type="SMART" id="SM00388">
    <property type="entry name" value="HisKA"/>
    <property type="match status" value="1"/>
</dbReference>
<evidence type="ECO:0000256" key="3">
    <source>
        <dbReference type="ARBA" id="ARBA00022553"/>
    </source>
</evidence>
<dbReference type="SUPFAM" id="SSF47384">
    <property type="entry name" value="Homodimeric domain of signal transducing histidine kinase"/>
    <property type="match status" value="1"/>
</dbReference>
<proteinExistence type="predicted"/>
<dbReference type="InterPro" id="IPR005467">
    <property type="entry name" value="His_kinase_dom"/>
</dbReference>
<reference evidence="8 9" key="1">
    <citation type="submission" date="2019-12" db="EMBL/GenBank/DDBJ databases">
        <title>Mucilaginibacter sp. HMF7410 genome sequencing and assembly.</title>
        <authorList>
            <person name="Kang H."/>
            <person name="Cha I."/>
            <person name="Kim H."/>
            <person name="Joh K."/>
        </authorList>
    </citation>
    <scope>NUCLEOTIDE SEQUENCE [LARGE SCALE GENOMIC DNA]</scope>
    <source>
        <strain evidence="8 9">HMF7410</strain>
    </source>
</reference>
<dbReference type="InterPro" id="IPR003594">
    <property type="entry name" value="HATPase_dom"/>
</dbReference>
<dbReference type="InterPro" id="IPR029016">
    <property type="entry name" value="GAF-like_dom_sf"/>
</dbReference>
<sequence length="362" mass="39908">MGFAAIAKVTDERWIACAVRDEIQFGMEPGGELKIETTICRDVRQSGEMVVINHVSEDDAFASHPTPALYGFQSYISVPIIRKDGVFFGTLCAIDPKPAHLKNQATISMFKLFADLIAFHLQSIEQLALAESTLLEERETAELREQFIAILGHDLRNPVGAVTNSAQLLLRTIPLNERGIRLVNIIQDSGYRMAGLIENIMDFARGRLGGGLVLSQSVNEQLEKTLNQVITELQVIWPDHIIETDFDLKTPVFCDSKRIAQLFSNILGNALTYGKAGKPVLVEAKSDDNEFTLSVINSCNKIPAAVIERLFQPFSRGEVKPNQQGLGLGLYIAAEISRAHGGTLNVISAEQETCFTLKIPQD</sequence>
<dbReference type="SUPFAM" id="SSF55781">
    <property type="entry name" value="GAF domain-like"/>
    <property type="match status" value="1"/>
</dbReference>
<dbReference type="Pfam" id="PF02518">
    <property type="entry name" value="HATPase_c"/>
    <property type="match status" value="1"/>
</dbReference>
<evidence type="ECO:0000259" key="7">
    <source>
        <dbReference type="PROSITE" id="PS50109"/>
    </source>
</evidence>
<organism evidence="8 9">
    <name type="scientific">Mucilaginibacter arboris</name>
    <dbReference type="NCBI Taxonomy" id="2682090"/>
    <lineage>
        <taxon>Bacteria</taxon>
        <taxon>Pseudomonadati</taxon>
        <taxon>Bacteroidota</taxon>
        <taxon>Sphingobacteriia</taxon>
        <taxon>Sphingobacteriales</taxon>
        <taxon>Sphingobacteriaceae</taxon>
        <taxon>Mucilaginibacter</taxon>
    </lineage>
</organism>
<feature type="domain" description="Histidine kinase" evidence="7">
    <location>
        <begin position="150"/>
        <end position="362"/>
    </location>
</feature>
<dbReference type="Proteomes" id="UP000462014">
    <property type="component" value="Unassembled WGS sequence"/>
</dbReference>
<comment type="caution">
    <text evidence="8">The sequence shown here is derived from an EMBL/GenBank/DDBJ whole genome shotgun (WGS) entry which is preliminary data.</text>
</comment>
<dbReference type="InterPro" id="IPR036097">
    <property type="entry name" value="HisK_dim/P_sf"/>
</dbReference>
<protein>
    <recommendedName>
        <fullName evidence="2">histidine kinase</fullName>
        <ecNumber evidence="2">2.7.13.3</ecNumber>
    </recommendedName>
</protein>
<keyword evidence="6" id="KW-0902">Two-component regulatory system</keyword>
<accession>A0A7K1SVL4</accession>
<evidence type="ECO:0000313" key="9">
    <source>
        <dbReference type="Proteomes" id="UP000462014"/>
    </source>
</evidence>
<gene>
    <name evidence="8" type="ORF">GO621_07510</name>
</gene>
<evidence type="ECO:0000256" key="2">
    <source>
        <dbReference type="ARBA" id="ARBA00012438"/>
    </source>
</evidence>
<dbReference type="InterPro" id="IPR003661">
    <property type="entry name" value="HisK_dim/P_dom"/>
</dbReference>
<dbReference type="Pfam" id="PF01590">
    <property type="entry name" value="GAF"/>
    <property type="match status" value="1"/>
</dbReference>
<dbReference type="InterPro" id="IPR004358">
    <property type="entry name" value="Sig_transdc_His_kin-like_C"/>
</dbReference>
<dbReference type="CDD" id="cd00075">
    <property type="entry name" value="HATPase"/>
    <property type="match status" value="1"/>
</dbReference>
<dbReference type="InterPro" id="IPR003018">
    <property type="entry name" value="GAF"/>
</dbReference>
<dbReference type="Gene3D" id="3.30.565.10">
    <property type="entry name" value="Histidine kinase-like ATPase, C-terminal domain"/>
    <property type="match status" value="1"/>
</dbReference>
<name>A0A7K1SVL4_9SPHI</name>
<dbReference type="Pfam" id="PF00512">
    <property type="entry name" value="HisKA"/>
    <property type="match status" value="1"/>
</dbReference>
<dbReference type="InterPro" id="IPR050736">
    <property type="entry name" value="Sensor_HK_Regulatory"/>
</dbReference>
<keyword evidence="9" id="KW-1185">Reference proteome</keyword>
<dbReference type="EMBL" id="WPIK01000005">
    <property type="protein sequence ID" value="MVN21382.1"/>
    <property type="molecule type" value="Genomic_DNA"/>
</dbReference>
<evidence type="ECO:0000313" key="8">
    <source>
        <dbReference type="EMBL" id="MVN21382.1"/>
    </source>
</evidence>
<dbReference type="PANTHER" id="PTHR43711">
    <property type="entry name" value="TWO-COMPONENT HISTIDINE KINASE"/>
    <property type="match status" value="1"/>
</dbReference>
<dbReference type="Gene3D" id="3.30.450.40">
    <property type="match status" value="1"/>
</dbReference>
<dbReference type="SUPFAM" id="SSF55874">
    <property type="entry name" value="ATPase domain of HSP90 chaperone/DNA topoisomerase II/histidine kinase"/>
    <property type="match status" value="1"/>
</dbReference>
<keyword evidence="3" id="KW-0597">Phosphoprotein</keyword>
<dbReference type="EC" id="2.7.13.3" evidence="2"/>
<evidence type="ECO:0000256" key="6">
    <source>
        <dbReference type="ARBA" id="ARBA00023012"/>
    </source>
</evidence>
<dbReference type="Gene3D" id="1.10.287.130">
    <property type="match status" value="1"/>
</dbReference>
<evidence type="ECO:0000256" key="4">
    <source>
        <dbReference type="ARBA" id="ARBA00022679"/>
    </source>
</evidence>
<dbReference type="AlphaFoldDB" id="A0A7K1SVL4"/>
<dbReference type="PROSITE" id="PS50109">
    <property type="entry name" value="HIS_KIN"/>
    <property type="match status" value="1"/>
</dbReference>
<comment type="catalytic activity">
    <reaction evidence="1">
        <text>ATP + protein L-histidine = ADP + protein N-phospho-L-histidine.</text>
        <dbReference type="EC" id="2.7.13.3"/>
    </reaction>
</comment>
<dbReference type="CDD" id="cd00082">
    <property type="entry name" value="HisKA"/>
    <property type="match status" value="1"/>
</dbReference>
<dbReference type="PANTHER" id="PTHR43711:SF1">
    <property type="entry name" value="HISTIDINE KINASE 1"/>
    <property type="match status" value="1"/>
</dbReference>
<dbReference type="PRINTS" id="PR00344">
    <property type="entry name" value="BCTRLSENSOR"/>
</dbReference>